<dbReference type="GO" id="GO:0030154">
    <property type="term" value="P:cell differentiation"/>
    <property type="evidence" value="ECO:0007669"/>
    <property type="project" value="TreeGrafter"/>
</dbReference>
<sequence>MSACPDAEQIFTSFPQLRKISSRVSLRCNSDSPKDYVNVSRNRSGKRSKVRRPMNSFMIFKAMCRKELIGDSLYEEICKEFKIEKNRKAHLIPKIAAKLWADLKKRGRGQAPFIEFARKVKNEHEKAFPGYKYKPKRKNKEYGFRPFIPEEKLTKHRGDEADQTLDAGEVENEEHEDNQESEVYQTS</sequence>
<evidence type="ECO:0000256" key="3">
    <source>
        <dbReference type="PROSITE-ProRule" id="PRU00267"/>
    </source>
</evidence>
<evidence type="ECO:0000256" key="1">
    <source>
        <dbReference type="ARBA" id="ARBA00023125"/>
    </source>
</evidence>
<dbReference type="Gene3D" id="1.10.30.10">
    <property type="entry name" value="High mobility group box domain"/>
    <property type="match status" value="1"/>
</dbReference>
<dbReference type="GO" id="GO:0005634">
    <property type="term" value="C:nucleus"/>
    <property type="evidence" value="ECO:0007669"/>
    <property type="project" value="UniProtKB-UniRule"/>
</dbReference>
<feature type="region of interest" description="Disordered" evidence="4">
    <location>
        <begin position="142"/>
        <end position="187"/>
    </location>
</feature>
<dbReference type="PANTHER" id="PTHR10270:SF161">
    <property type="entry name" value="SEX-DETERMINING REGION Y PROTEIN"/>
    <property type="match status" value="1"/>
</dbReference>
<dbReference type="PANTHER" id="PTHR10270">
    <property type="entry name" value="SOX TRANSCRIPTION FACTOR"/>
    <property type="match status" value="1"/>
</dbReference>
<evidence type="ECO:0000256" key="4">
    <source>
        <dbReference type="SAM" id="MobiDB-lite"/>
    </source>
</evidence>
<evidence type="ECO:0000256" key="2">
    <source>
        <dbReference type="ARBA" id="ARBA00023163"/>
    </source>
</evidence>
<proteinExistence type="predicted"/>
<evidence type="ECO:0000313" key="6">
    <source>
        <dbReference type="EMBL" id="CAG8476579.1"/>
    </source>
</evidence>
<accession>A0A9N8W735</accession>
<dbReference type="AlphaFoldDB" id="A0A9N8W735"/>
<keyword evidence="7" id="KW-1185">Reference proteome</keyword>
<dbReference type="EMBL" id="CAJVPV010000859">
    <property type="protein sequence ID" value="CAG8476579.1"/>
    <property type="molecule type" value="Genomic_DNA"/>
</dbReference>
<feature type="compositionally biased region" description="Acidic residues" evidence="4">
    <location>
        <begin position="168"/>
        <end position="180"/>
    </location>
</feature>
<keyword evidence="2" id="KW-0804">Transcription</keyword>
<dbReference type="GO" id="GO:0001228">
    <property type="term" value="F:DNA-binding transcription activator activity, RNA polymerase II-specific"/>
    <property type="evidence" value="ECO:0007669"/>
    <property type="project" value="TreeGrafter"/>
</dbReference>
<dbReference type="InterPro" id="IPR036910">
    <property type="entry name" value="HMG_box_dom_sf"/>
</dbReference>
<feature type="domain" description="HMG box" evidence="5">
    <location>
        <begin position="50"/>
        <end position="132"/>
    </location>
</feature>
<keyword evidence="3" id="KW-0539">Nucleus</keyword>
<dbReference type="GO" id="GO:0000978">
    <property type="term" value="F:RNA polymerase II cis-regulatory region sequence-specific DNA binding"/>
    <property type="evidence" value="ECO:0007669"/>
    <property type="project" value="TreeGrafter"/>
</dbReference>
<feature type="DNA-binding region" description="HMG box" evidence="3">
    <location>
        <begin position="50"/>
        <end position="132"/>
    </location>
</feature>
<dbReference type="Proteomes" id="UP000789342">
    <property type="component" value="Unassembled WGS sequence"/>
</dbReference>
<dbReference type="InterPro" id="IPR050140">
    <property type="entry name" value="SRY-related_HMG-box_TF-like"/>
</dbReference>
<evidence type="ECO:0000313" key="7">
    <source>
        <dbReference type="Proteomes" id="UP000789342"/>
    </source>
</evidence>
<reference evidence="6" key="1">
    <citation type="submission" date="2021-06" db="EMBL/GenBank/DDBJ databases">
        <authorList>
            <person name="Kallberg Y."/>
            <person name="Tangrot J."/>
            <person name="Rosling A."/>
        </authorList>
    </citation>
    <scope>NUCLEOTIDE SEQUENCE</scope>
    <source>
        <strain evidence="6">CL551</strain>
    </source>
</reference>
<protein>
    <submittedName>
        <fullName evidence="6">9074_t:CDS:1</fullName>
    </submittedName>
</protein>
<dbReference type="SUPFAM" id="SSF47095">
    <property type="entry name" value="HMG-box"/>
    <property type="match status" value="1"/>
</dbReference>
<dbReference type="PROSITE" id="PS50118">
    <property type="entry name" value="HMG_BOX_2"/>
    <property type="match status" value="1"/>
</dbReference>
<name>A0A9N8W735_9GLOM</name>
<dbReference type="InterPro" id="IPR009071">
    <property type="entry name" value="HMG_box_dom"/>
</dbReference>
<organism evidence="6 7">
    <name type="scientific">Acaulospora morrowiae</name>
    <dbReference type="NCBI Taxonomy" id="94023"/>
    <lineage>
        <taxon>Eukaryota</taxon>
        <taxon>Fungi</taxon>
        <taxon>Fungi incertae sedis</taxon>
        <taxon>Mucoromycota</taxon>
        <taxon>Glomeromycotina</taxon>
        <taxon>Glomeromycetes</taxon>
        <taxon>Diversisporales</taxon>
        <taxon>Acaulosporaceae</taxon>
        <taxon>Acaulospora</taxon>
    </lineage>
</organism>
<feature type="compositionally biased region" description="Basic and acidic residues" evidence="4">
    <location>
        <begin position="142"/>
        <end position="160"/>
    </location>
</feature>
<gene>
    <name evidence="6" type="ORF">AMORRO_LOCUS2102</name>
</gene>
<comment type="caution">
    <text evidence="6">The sequence shown here is derived from an EMBL/GenBank/DDBJ whole genome shotgun (WGS) entry which is preliminary data.</text>
</comment>
<evidence type="ECO:0000259" key="5">
    <source>
        <dbReference type="PROSITE" id="PS50118"/>
    </source>
</evidence>
<dbReference type="OrthoDB" id="2345634at2759"/>
<keyword evidence="1 3" id="KW-0238">DNA-binding</keyword>